<dbReference type="InterPro" id="IPR029312">
    <property type="entry name" value="FANCI_HD2"/>
</dbReference>
<feature type="domain" description="FANCI helical" evidence="6">
    <location>
        <begin position="602"/>
        <end position="822"/>
    </location>
</feature>
<dbReference type="InterPro" id="IPR029308">
    <property type="entry name" value="FANCI_S1"/>
</dbReference>
<evidence type="ECO:0000259" key="4">
    <source>
        <dbReference type="Pfam" id="PF14678"/>
    </source>
</evidence>
<feature type="region of interest" description="Disordered" evidence="1">
    <location>
        <begin position="1380"/>
        <end position="1437"/>
    </location>
</feature>
<feature type="domain" description="FANCI solenoid 1" evidence="2">
    <location>
        <begin position="126"/>
        <end position="339"/>
    </location>
</feature>
<name>A0A8J2LAN1_9HEXA</name>
<feature type="domain" description="FANCI helical" evidence="5">
    <location>
        <begin position="345"/>
        <end position="429"/>
    </location>
</feature>
<dbReference type="OrthoDB" id="195089at2759"/>
<dbReference type="PANTHER" id="PTHR21818:SF0">
    <property type="entry name" value="FANCONI ANEMIA GROUP I PROTEIN"/>
    <property type="match status" value="1"/>
</dbReference>
<dbReference type="InterPro" id="IPR029315">
    <property type="entry name" value="FANCI_S2"/>
</dbReference>
<proteinExistence type="predicted"/>
<evidence type="ECO:0000259" key="5">
    <source>
        <dbReference type="Pfam" id="PF14679"/>
    </source>
</evidence>
<feature type="compositionally biased region" description="Polar residues" evidence="1">
    <location>
        <begin position="1396"/>
        <end position="1416"/>
    </location>
</feature>
<feature type="domain" description="FANCI solenoid 4" evidence="4">
    <location>
        <begin position="1134"/>
        <end position="1374"/>
    </location>
</feature>
<sequence length="1437" mass="161916">MHIEAPCIESHKDVRRLDIQGEQLSVTSRSVVVAVAGAVKARSLVKNLWLKVLIGDHLAGTMSQIDLSQLQSRLKAIFASKNADEKFENFLAEGGRAKLNILSKAIELVGMNTTDIQDNSEERNKRAVIVLKSVLRLINRSYQSNSEEINDVTCCLLNGATNFSTVSLTEVAVYCLEYMRSHEDSDIPTLWTEVFGHVVSILTARKDVEYDGDTLTGKEFRVAMVNQLCRLNWGSCNTSYIISAIREIPEIDLAEIDNVIYKAFQAIKSLDPVCVPPIAFQLLLLAADKRPELLLQNFDDYFQGILLKEVEHTLSQPVNASQLKRKALGTVVYHFIYSARHTSALIREIVKRIKHSRVDHTLIMTPFMLSVSLGLTCIEHFKPQVVEALRRSIVNSLTDVRNCQINAWYRNARGEVKESFMDCFKSVIDSKSSELDFMLDGLRDLALALLNAEDVPSEHPCSLDKCQSLGSYIINAMVTKHNDYFPKVVDELLKNKKSLVHINCLAGCLRSMIRKIVQMKAPDRISELINHLPLMTVETSTPIVKALIPSFQLSRKLLSELIVVLRKTVYKSTEARKISAQAMILLLSNSRIIGAIPRSQYSESQNIFSQATQTQVDILGTARENESLCFEVLWILKRFFTQPSEVREQLYLGLHVVSRKNPELIKVICSHLVSQVHIHMNDERTEIKWSGLLNCSDPDEIIATEHLGYLLQCVSFVTLRGRRIYRHYSDDEPESLSDCEILLETWIQLLSRISKEDLELAASSLSGSTGALLPLTTVKDIRNALILQILQTLEALIEYIALKSTGRGSYDIQSLFRKVMELEPWLAPPRQNSSKKDKDKGKPPTKKKKGTGKSAATSSQGGGDSQNDKKKLKPEGPKSVTFIHIMNLESILEILKRLSGVNSDALNLAHLQKPFEKYILGVIKQKIDRLKKNENIGERERKAEEVVTTIASIAGALWESCRKRVDSSSDESMAVDGNDNGDEEIQVINSNSSSLNSFRFQILLNLVEFLVEQNVVPFETVLRLFNFEVYDDKSFKDMFEDFFEIWASFVVQCTEPGGNSKCLEFLFAILENFGKSLSPVDSEPAKKAIDWCISFVKTPRPEVTPTIEICGEIMKAILTIGSKLEGYPEKEFLKLARYAHCILGDVDEELVDPDNDQPWLITKDSAPVVICSVGLYVEENLAFVTGILQRLKVQSLYYRTDKLEHLRDKVCMMLTFLITLSTELIRTSFPPGPCVDILQRVMDQAFITTTLLTEHLLELHSKNKMDFTARKFANLVKLIGTDFKLRVEALINHIEAIQRDKAEELIKAKKGGRVPAAMRQKFMKDAKTIPALIYHVEKYEQQLYALGQKAKVNLLAGTKLSTARDFRIEVKELKEALADTKDKKKKNKSARDATPDLTSNETNNHSDLQQSGLSQINEESNASSCSASRGMLKRKRN</sequence>
<comment type="caution">
    <text evidence="7">The sequence shown here is derived from an EMBL/GenBank/DDBJ whole genome shotgun (WGS) entry which is preliminary data.</text>
</comment>
<keyword evidence="8" id="KW-1185">Reference proteome</keyword>
<evidence type="ECO:0008006" key="9">
    <source>
        <dbReference type="Google" id="ProtNLM"/>
    </source>
</evidence>
<dbReference type="Pfam" id="PF14678">
    <property type="entry name" value="FANCI_S4"/>
    <property type="match status" value="1"/>
</dbReference>
<dbReference type="EMBL" id="CAJVCH010548250">
    <property type="protein sequence ID" value="CAG7828618.1"/>
    <property type="molecule type" value="Genomic_DNA"/>
</dbReference>
<evidence type="ECO:0000313" key="7">
    <source>
        <dbReference type="EMBL" id="CAG7828618.1"/>
    </source>
</evidence>
<reference evidence="7" key="1">
    <citation type="submission" date="2021-06" db="EMBL/GenBank/DDBJ databases">
        <authorList>
            <person name="Hodson N. C."/>
            <person name="Mongue J. A."/>
            <person name="Jaron S. K."/>
        </authorList>
    </citation>
    <scope>NUCLEOTIDE SEQUENCE</scope>
</reference>
<evidence type="ECO:0000259" key="6">
    <source>
        <dbReference type="Pfam" id="PF14680"/>
    </source>
</evidence>
<feature type="region of interest" description="Disordered" evidence="1">
    <location>
        <begin position="827"/>
        <end position="875"/>
    </location>
</feature>
<dbReference type="Pfam" id="PF14675">
    <property type="entry name" value="FANCI_S1"/>
    <property type="match status" value="1"/>
</dbReference>
<dbReference type="PANTHER" id="PTHR21818">
    <property type="entry name" value="BC025462 PROTEIN"/>
    <property type="match status" value="1"/>
</dbReference>
<dbReference type="InterPro" id="IPR029314">
    <property type="entry name" value="FANCI_S4"/>
</dbReference>
<feature type="compositionally biased region" description="Basic and acidic residues" evidence="1">
    <location>
        <begin position="866"/>
        <end position="875"/>
    </location>
</feature>
<protein>
    <recommendedName>
        <fullName evidence="9">Fanconi anemia group I protein</fullName>
    </recommendedName>
</protein>
<dbReference type="Pfam" id="PF14680">
    <property type="entry name" value="FANCI_HD2"/>
    <property type="match status" value="1"/>
</dbReference>
<dbReference type="InterPro" id="IPR026171">
    <property type="entry name" value="FANCI"/>
</dbReference>
<feature type="compositionally biased region" description="Low complexity" evidence="1">
    <location>
        <begin position="1417"/>
        <end position="1428"/>
    </location>
</feature>
<feature type="domain" description="FANCI solenoid 2" evidence="3">
    <location>
        <begin position="439"/>
        <end position="583"/>
    </location>
</feature>
<dbReference type="Pfam" id="PF14679">
    <property type="entry name" value="FANCI_HD1"/>
    <property type="match status" value="1"/>
</dbReference>
<evidence type="ECO:0000259" key="3">
    <source>
        <dbReference type="Pfam" id="PF14676"/>
    </source>
</evidence>
<evidence type="ECO:0000313" key="8">
    <source>
        <dbReference type="Proteomes" id="UP000708208"/>
    </source>
</evidence>
<dbReference type="Proteomes" id="UP000708208">
    <property type="component" value="Unassembled WGS sequence"/>
</dbReference>
<accession>A0A8J2LAN1</accession>
<evidence type="ECO:0000259" key="2">
    <source>
        <dbReference type="Pfam" id="PF14675"/>
    </source>
</evidence>
<dbReference type="InterPro" id="IPR029310">
    <property type="entry name" value="FANCI_HD1"/>
</dbReference>
<evidence type="ECO:0000256" key="1">
    <source>
        <dbReference type="SAM" id="MobiDB-lite"/>
    </source>
</evidence>
<gene>
    <name evidence="7" type="ORF">AFUS01_LOCUS38533</name>
</gene>
<dbReference type="Pfam" id="PF14676">
    <property type="entry name" value="FANCI_S2"/>
    <property type="match status" value="1"/>
</dbReference>
<dbReference type="GO" id="GO:0006281">
    <property type="term" value="P:DNA repair"/>
    <property type="evidence" value="ECO:0007669"/>
    <property type="project" value="InterPro"/>
</dbReference>
<dbReference type="GO" id="GO:0070182">
    <property type="term" value="F:DNA polymerase binding"/>
    <property type="evidence" value="ECO:0007669"/>
    <property type="project" value="TreeGrafter"/>
</dbReference>
<organism evidence="7 8">
    <name type="scientific">Allacma fusca</name>
    <dbReference type="NCBI Taxonomy" id="39272"/>
    <lineage>
        <taxon>Eukaryota</taxon>
        <taxon>Metazoa</taxon>
        <taxon>Ecdysozoa</taxon>
        <taxon>Arthropoda</taxon>
        <taxon>Hexapoda</taxon>
        <taxon>Collembola</taxon>
        <taxon>Symphypleona</taxon>
        <taxon>Sminthuridae</taxon>
        <taxon>Allacma</taxon>
    </lineage>
</organism>